<reference evidence="2 3" key="1">
    <citation type="journal article" date="2013" name="Genome Announc.">
        <title>Draft Genome Sequence of Rhodococcus rhodnii Strain LMG5362, a Symbiont of Rhodnius prolixus (Hemiptera, Reduviidae, Triatominae), the Principle Vector of Trypanosoma cruzi.</title>
        <authorList>
            <person name="Pachebat J.A."/>
            <person name="van Keulen G."/>
            <person name="Whitten M.M."/>
            <person name="Girdwood S."/>
            <person name="Del Sol R."/>
            <person name="Dyson P.J."/>
            <person name="Facey P.D."/>
        </authorList>
    </citation>
    <scope>NUCLEOTIDE SEQUENCE [LARGE SCALE GENOMIC DNA]</scope>
    <source>
        <strain evidence="2 3">LMG 5362</strain>
    </source>
</reference>
<evidence type="ECO:0000313" key="2">
    <source>
        <dbReference type="EMBL" id="EOM78138.1"/>
    </source>
</evidence>
<dbReference type="PATRIC" id="fig|1273125.3.peg.461"/>
<comment type="caution">
    <text evidence="2">The sequence shown here is derived from an EMBL/GenBank/DDBJ whole genome shotgun (WGS) entry which is preliminary data.</text>
</comment>
<dbReference type="Proteomes" id="UP000013525">
    <property type="component" value="Unassembled WGS sequence"/>
</dbReference>
<keyword evidence="3" id="KW-1185">Reference proteome</keyword>
<proteinExistence type="predicted"/>
<feature type="domain" description="SAV-6107-like HEPN" evidence="1">
    <location>
        <begin position="4"/>
        <end position="98"/>
    </location>
</feature>
<dbReference type="eggNOG" id="ENOG5032S47">
    <property type="taxonomic scope" value="Bacteria"/>
</dbReference>
<dbReference type="InterPro" id="IPR040891">
    <property type="entry name" value="HEPN_SAV_6107"/>
</dbReference>
<gene>
    <name evidence="2" type="ORF">Rrhod_0473</name>
</gene>
<protein>
    <recommendedName>
        <fullName evidence="1">SAV-6107-like HEPN domain-containing protein</fullName>
    </recommendedName>
</protein>
<organism evidence="2 3">
    <name type="scientific">Rhodococcus rhodnii LMG 5362</name>
    <dbReference type="NCBI Taxonomy" id="1273125"/>
    <lineage>
        <taxon>Bacteria</taxon>
        <taxon>Bacillati</taxon>
        <taxon>Actinomycetota</taxon>
        <taxon>Actinomycetes</taxon>
        <taxon>Mycobacteriales</taxon>
        <taxon>Nocardiaceae</taxon>
        <taxon>Rhodococcus</taxon>
    </lineage>
</organism>
<dbReference type="AlphaFoldDB" id="R7WS41"/>
<accession>R7WS41</accession>
<evidence type="ECO:0000313" key="3">
    <source>
        <dbReference type="Proteomes" id="UP000013525"/>
    </source>
</evidence>
<name>R7WS41_9NOCA</name>
<evidence type="ECO:0000259" key="1">
    <source>
        <dbReference type="Pfam" id="PF18726"/>
    </source>
</evidence>
<sequence length="115" mass="12080">MAQAYAADVPEERFRAAYLAALRGAGALVDASSTGRRGAAGGAWVALARAVPEFSGWASWFADHSALRTGVDAGVRTVTSEAATEFFDETARFLHDVEAELDRGSAPEPAARRPA</sequence>
<dbReference type="EMBL" id="APMY01000014">
    <property type="protein sequence ID" value="EOM78138.1"/>
    <property type="molecule type" value="Genomic_DNA"/>
</dbReference>
<dbReference type="Pfam" id="PF18726">
    <property type="entry name" value="HEPN_SAV_6107"/>
    <property type="match status" value="1"/>
</dbReference>